<comment type="catalytic activity">
    <reaction evidence="11">
        <text>shikimate + NADP(+) = 3-dehydroshikimate + NADPH + H(+)</text>
        <dbReference type="Rhea" id="RHEA:17737"/>
        <dbReference type="ChEBI" id="CHEBI:15378"/>
        <dbReference type="ChEBI" id="CHEBI:16630"/>
        <dbReference type="ChEBI" id="CHEBI:36208"/>
        <dbReference type="ChEBI" id="CHEBI:57783"/>
        <dbReference type="ChEBI" id="CHEBI:58349"/>
        <dbReference type="EC" id="1.1.1.25"/>
    </reaction>
</comment>
<comment type="subunit">
    <text evidence="10">Monomer.</text>
</comment>
<keyword evidence="11" id="KW-0560">Oxidoreductase</keyword>
<dbReference type="GO" id="GO:0008652">
    <property type="term" value="P:amino acid biosynthetic process"/>
    <property type="evidence" value="ECO:0007669"/>
    <property type="project" value="UniProtKB-KW"/>
</dbReference>
<feature type="binding site" evidence="11">
    <location>
        <position position="257"/>
    </location>
    <ligand>
        <name>shikimate</name>
        <dbReference type="ChEBI" id="CHEBI:36208"/>
    </ligand>
</feature>
<feature type="binding site" evidence="10">
    <location>
        <position position="312"/>
    </location>
    <ligand>
        <name>Mg(2+)</name>
        <dbReference type="ChEBI" id="CHEBI:18420"/>
    </ligand>
</feature>
<keyword evidence="8 10" id="KW-0057">Aromatic amino acid biosynthesis</keyword>
<evidence type="ECO:0000256" key="3">
    <source>
        <dbReference type="ARBA" id="ARBA00022605"/>
    </source>
</evidence>
<feature type="binding site" evidence="10">
    <location>
        <position position="418"/>
    </location>
    <ligand>
        <name>ATP</name>
        <dbReference type="ChEBI" id="CHEBI:30616"/>
    </ligand>
</feature>
<evidence type="ECO:0000259" key="12">
    <source>
        <dbReference type="Pfam" id="PF08501"/>
    </source>
</evidence>
<dbReference type="CDD" id="cd00464">
    <property type="entry name" value="SK"/>
    <property type="match status" value="1"/>
</dbReference>
<feature type="binding site" evidence="11">
    <location>
        <position position="227"/>
    </location>
    <ligand>
        <name>NADP(+)</name>
        <dbReference type="ChEBI" id="CHEBI:58349"/>
    </ligand>
</feature>
<comment type="cofactor">
    <cofactor evidence="10">
        <name>Mg(2+)</name>
        <dbReference type="ChEBI" id="CHEBI:18420"/>
    </cofactor>
    <text evidence="10">Binds 1 Mg(2+) ion per subunit.</text>
</comment>
<comment type="function">
    <text evidence="11">Involved in the biosynthesis of the chorismate, which leads to the biosynthesis of aromatic amino acids. Catalyzes the reversible NADPH linked reduction of 3-dehydroshikimate (DHSA) to yield shikimate (SA).</text>
</comment>
<dbReference type="SUPFAM" id="SSF52540">
    <property type="entry name" value="P-loop containing nucleoside triphosphate hydrolases"/>
    <property type="match status" value="1"/>
</dbReference>
<evidence type="ECO:0000256" key="6">
    <source>
        <dbReference type="ARBA" id="ARBA00022777"/>
    </source>
</evidence>
<dbReference type="PROSITE" id="PS01128">
    <property type="entry name" value="SHIKIMATE_KINASE"/>
    <property type="match status" value="1"/>
</dbReference>
<dbReference type="Gene3D" id="3.40.50.720">
    <property type="entry name" value="NAD(P)-binding Rossmann-like Domain"/>
    <property type="match status" value="1"/>
</dbReference>
<dbReference type="Pfam" id="PF08501">
    <property type="entry name" value="Shikimate_dh_N"/>
    <property type="match status" value="1"/>
</dbReference>
<reference evidence="13 14" key="1">
    <citation type="submission" date="2016-11" db="EMBL/GenBank/DDBJ databases">
        <authorList>
            <person name="Jaros S."/>
            <person name="Januszkiewicz K."/>
            <person name="Wedrychowicz H."/>
        </authorList>
    </citation>
    <scope>NUCLEOTIDE SEQUENCE [LARGE SCALE GENOMIC DNA]</scope>
    <source>
        <strain evidence="13 14">DSM 15970</strain>
    </source>
</reference>
<evidence type="ECO:0000256" key="7">
    <source>
        <dbReference type="ARBA" id="ARBA00022840"/>
    </source>
</evidence>
<dbReference type="GO" id="GO:0000287">
    <property type="term" value="F:magnesium ion binding"/>
    <property type="evidence" value="ECO:0007669"/>
    <property type="project" value="UniProtKB-UniRule"/>
</dbReference>
<feature type="active site" description="Proton acceptor" evidence="11">
    <location>
        <position position="71"/>
    </location>
</feature>
<comment type="caution">
    <text evidence="10">Lacks conserved residue(s) required for the propagation of feature annotation.</text>
</comment>
<protein>
    <recommendedName>
        <fullName evidence="10 11">Multifunctional fusion protein</fullName>
    </recommendedName>
    <domain>
        <recommendedName>
            <fullName evidence="10">Shikimate kinase</fullName>
            <shortName evidence="10">SK</shortName>
            <ecNumber evidence="10">2.7.1.71</ecNumber>
        </recommendedName>
    </domain>
    <domain>
        <recommendedName>
            <fullName evidence="11">Shikimate dehydrogenase (NADP(+))</fullName>
            <shortName evidence="11">SDH</shortName>
            <ecNumber evidence="11">1.1.1.25</ecNumber>
        </recommendedName>
    </domain>
</protein>
<feature type="domain" description="Shikimate dehydrogenase substrate binding N-terminal" evidence="12">
    <location>
        <begin position="13"/>
        <end position="94"/>
    </location>
</feature>
<dbReference type="GO" id="GO:0050661">
    <property type="term" value="F:NADP binding"/>
    <property type="evidence" value="ECO:0007669"/>
    <property type="project" value="TreeGrafter"/>
</dbReference>
<keyword evidence="11" id="KW-0521">NADP</keyword>
<feature type="binding site" evidence="11">
    <location>
        <begin position="21"/>
        <end position="23"/>
    </location>
    <ligand>
        <name>shikimate</name>
        <dbReference type="ChEBI" id="CHEBI:36208"/>
    </ligand>
</feature>
<keyword evidence="5 10" id="KW-0547">Nucleotide-binding</keyword>
<keyword evidence="7 10" id="KW-0067">ATP-binding</keyword>
<feature type="binding site" evidence="11">
    <location>
        <position position="250"/>
    </location>
    <ligand>
        <name>NADP(+)</name>
        <dbReference type="ChEBI" id="CHEBI:58349"/>
    </ligand>
</feature>
<dbReference type="InterPro" id="IPR046346">
    <property type="entry name" value="Aminoacid_DH-like_N_sf"/>
</dbReference>
<dbReference type="InterPro" id="IPR023000">
    <property type="entry name" value="Shikimate_kinase_CS"/>
</dbReference>
<evidence type="ECO:0000256" key="9">
    <source>
        <dbReference type="ARBA" id="ARBA00048567"/>
    </source>
</evidence>
<dbReference type="EMBL" id="FQYT01000006">
    <property type="protein sequence ID" value="SHI75271.1"/>
    <property type="molecule type" value="Genomic_DNA"/>
</dbReference>
<dbReference type="UniPathway" id="UPA00053">
    <property type="reaction ID" value="UER00087"/>
</dbReference>
<keyword evidence="3 10" id="KW-0028">Amino-acid biosynthesis</keyword>
<dbReference type="HAMAP" id="MF_00222">
    <property type="entry name" value="Shikimate_DH_AroE"/>
    <property type="match status" value="1"/>
</dbReference>
<accession>A0A1M6DPX0</accession>
<dbReference type="EC" id="1.1.1.25" evidence="11"/>
<dbReference type="InterPro" id="IPR000623">
    <property type="entry name" value="Shikimate_kinase/TSH1"/>
</dbReference>
<dbReference type="Proteomes" id="UP000184342">
    <property type="component" value="Unassembled WGS sequence"/>
</dbReference>
<sequence>MKNRQHDIENFGLLGHPLGHSLSPYIHQQIMEAAKIRGEYELLDIPPDRLENEIESLTGDLDGFNVTIPYKEKIIPFLSGISNEARIFGAVNTVYHNTGYNTDSLGFASMKIPAQDCNILILGTGGASRSISHVLAGQNPSSITFMARNPQRGLDLVTEIQELYPHSAVQLVTLEQLELLVNKGMHFQLLINTTPVGMWPHAGRLPLPHDLYYNMLKSGEVRHVFDAIYNPTATRFVLMARSFGIWAYGGLGMLFEQALAAQKIWHPDTPDVWEAPATKLRLENIRISLSHFLLKQNPLKIVLTGFMGAGKTTTAERLSLLLEGELDVLDLDLVITEKEDRTISEIFSESGEAYFRNLEKEFLSTLLDQPKSMIISAGGGTILQDNIVELIHEKGGLIVLLDVEEETVLSRIASTSSRPLLAVSDVENTQDKVHRLLNERNPAYHMAADLVIDANQDVELRAKALLQAFELER</sequence>
<dbReference type="PANTHER" id="PTHR21089:SF1">
    <property type="entry name" value="BIFUNCTIONAL 3-DEHYDROQUINATE DEHYDRATASE_SHIKIMATE DEHYDROGENASE, CHLOROPLASTIC"/>
    <property type="match status" value="1"/>
</dbReference>
<dbReference type="InterPro" id="IPR013708">
    <property type="entry name" value="Shikimate_DH-bd_N"/>
</dbReference>
<dbReference type="InterPro" id="IPR022893">
    <property type="entry name" value="Shikimate_DH_fam"/>
</dbReference>
<feature type="binding site" evidence="10">
    <location>
        <position position="379"/>
    </location>
    <ligand>
        <name>substrate</name>
    </ligand>
</feature>
<feature type="binding site" evidence="11">
    <location>
        <position position="103"/>
    </location>
    <ligand>
        <name>shikimate</name>
        <dbReference type="ChEBI" id="CHEBI:36208"/>
    </ligand>
</feature>
<evidence type="ECO:0000256" key="1">
    <source>
        <dbReference type="ARBA" id="ARBA00004842"/>
    </source>
</evidence>
<keyword evidence="14" id="KW-1185">Reference proteome</keyword>
<dbReference type="GO" id="GO:0019632">
    <property type="term" value="P:shikimate metabolic process"/>
    <property type="evidence" value="ECO:0007669"/>
    <property type="project" value="TreeGrafter"/>
</dbReference>
<keyword evidence="10" id="KW-0460">Magnesium</keyword>
<evidence type="ECO:0000256" key="11">
    <source>
        <dbReference type="HAMAP-Rule" id="MF_00222"/>
    </source>
</evidence>
<evidence type="ECO:0000256" key="4">
    <source>
        <dbReference type="ARBA" id="ARBA00022679"/>
    </source>
</evidence>
<feature type="binding site" evidence="10">
    <location>
        <position position="356"/>
    </location>
    <ligand>
        <name>substrate</name>
    </ligand>
</feature>
<comment type="catalytic activity">
    <reaction evidence="9 10">
        <text>shikimate + ATP = 3-phosphoshikimate + ADP + H(+)</text>
        <dbReference type="Rhea" id="RHEA:13121"/>
        <dbReference type="ChEBI" id="CHEBI:15378"/>
        <dbReference type="ChEBI" id="CHEBI:30616"/>
        <dbReference type="ChEBI" id="CHEBI:36208"/>
        <dbReference type="ChEBI" id="CHEBI:145989"/>
        <dbReference type="ChEBI" id="CHEBI:456216"/>
        <dbReference type="EC" id="2.7.1.71"/>
    </reaction>
</comment>
<evidence type="ECO:0000256" key="5">
    <source>
        <dbReference type="ARBA" id="ARBA00022741"/>
    </source>
</evidence>
<organism evidence="13 14">
    <name type="scientific">Parasporobacterium paucivorans DSM 15970</name>
    <dbReference type="NCBI Taxonomy" id="1122934"/>
    <lineage>
        <taxon>Bacteria</taxon>
        <taxon>Bacillati</taxon>
        <taxon>Bacillota</taxon>
        <taxon>Clostridia</taxon>
        <taxon>Lachnospirales</taxon>
        <taxon>Lachnospiraceae</taxon>
        <taxon>Parasporobacterium</taxon>
    </lineage>
</organism>
<dbReference type="CDD" id="cd01065">
    <property type="entry name" value="NAD_bind_Shikimate_DH"/>
    <property type="match status" value="1"/>
</dbReference>
<comment type="pathway">
    <text evidence="2 11">Metabolic intermediate biosynthesis; chorismate biosynthesis; chorismate from D-erythrose 4-phosphate and phosphoenolpyruvate: step 4/7.</text>
</comment>
<dbReference type="STRING" id="1122934.SAMN02745691_00774"/>
<dbReference type="PRINTS" id="PR01100">
    <property type="entry name" value="SHIKIMTKNASE"/>
</dbReference>
<dbReference type="PANTHER" id="PTHR21089">
    <property type="entry name" value="SHIKIMATE DEHYDROGENASE"/>
    <property type="match status" value="1"/>
</dbReference>
<evidence type="ECO:0000313" key="13">
    <source>
        <dbReference type="EMBL" id="SHI75271.1"/>
    </source>
</evidence>
<comment type="function">
    <text evidence="10">Catalyzes the specific phosphorylation of the 3-hydroxyl group of shikimic acid using ATP as a cosubstrate.</text>
</comment>
<keyword evidence="4 10" id="KW-0808">Transferase</keyword>
<dbReference type="SUPFAM" id="SSF51735">
    <property type="entry name" value="NAD(P)-binding Rossmann-fold domains"/>
    <property type="match status" value="1"/>
</dbReference>
<name>A0A1M6DPX0_9FIRM</name>
<dbReference type="Gene3D" id="3.40.50.300">
    <property type="entry name" value="P-loop containing nucleotide triphosphate hydrolases"/>
    <property type="match status" value="1"/>
</dbReference>
<comment type="subcellular location">
    <subcellularLocation>
        <location evidence="10">Cytoplasm</location>
    </subcellularLocation>
</comment>
<dbReference type="EC" id="2.7.1.71" evidence="10"/>
<dbReference type="HAMAP" id="MF_00109">
    <property type="entry name" value="Shikimate_kinase"/>
    <property type="match status" value="1"/>
</dbReference>
<dbReference type="AlphaFoldDB" id="A0A1M6DPX0"/>
<dbReference type="GO" id="GO:0005524">
    <property type="term" value="F:ATP binding"/>
    <property type="evidence" value="ECO:0007669"/>
    <property type="project" value="UniProtKB-UniRule"/>
</dbReference>
<dbReference type="RefSeq" id="WP_073993045.1">
    <property type="nucleotide sequence ID" value="NZ_FQYT01000006.1"/>
</dbReference>
<dbReference type="InterPro" id="IPR027417">
    <property type="entry name" value="P-loop_NTPase"/>
</dbReference>
<dbReference type="InterPro" id="IPR036291">
    <property type="entry name" value="NAD(P)-bd_dom_sf"/>
</dbReference>
<gene>
    <name evidence="11" type="primary">aroE</name>
    <name evidence="10" type="synonym">aroK</name>
    <name evidence="13" type="ORF">SAMN02745691_00774</name>
</gene>
<keyword evidence="10" id="KW-0479">Metal-binding</keyword>
<keyword evidence="6 10" id="KW-0418">Kinase</keyword>
<dbReference type="GO" id="GO:0005829">
    <property type="term" value="C:cytosol"/>
    <property type="evidence" value="ECO:0007669"/>
    <property type="project" value="TreeGrafter"/>
</dbReference>
<feature type="binding site" evidence="11">
    <location>
        <position position="229"/>
    </location>
    <ligand>
        <name>shikimate</name>
        <dbReference type="ChEBI" id="CHEBI:36208"/>
    </ligand>
</feature>
<dbReference type="InterPro" id="IPR031322">
    <property type="entry name" value="Shikimate/glucono_kinase"/>
</dbReference>
<feature type="binding site" evidence="10">
    <location>
        <begin position="308"/>
        <end position="313"/>
    </location>
    <ligand>
        <name>ATP</name>
        <dbReference type="ChEBI" id="CHEBI:30616"/>
    </ligand>
</feature>
<dbReference type="GO" id="GO:0009073">
    <property type="term" value="P:aromatic amino acid family biosynthetic process"/>
    <property type="evidence" value="ECO:0007669"/>
    <property type="project" value="UniProtKB-KW"/>
</dbReference>
<feature type="binding site" evidence="11">
    <location>
        <position position="67"/>
    </location>
    <ligand>
        <name>shikimate</name>
        <dbReference type="ChEBI" id="CHEBI:36208"/>
    </ligand>
</feature>
<dbReference type="Pfam" id="PF01202">
    <property type="entry name" value="SKI"/>
    <property type="match status" value="1"/>
</dbReference>
<keyword evidence="10" id="KW-0963">Cytoplasm</keyword>
<comment type="pathway">
    <text evidence="1 10">Metabolic intermediate biosynthesis; chorismate biosynthesis; chorismate from D-erythrose 4-phosphate and phosphoenolpyruvate: step 5/7.</text>
</comment>
<evidence type="ECO:0000256" key="10">
    <source>
        <dbReference type="HAMAP-Rule" id="MF_00109"/>
    </source>
</evidence>
<dbReference type="Gene3D" id="3.40.50.10860">
    <property type="entry name" value="Leucine Dehydrogenase, chain A, domain 1"/>
    <property type="match status" value="1"/>
</dbReference>
<comment type="similarity">
    <text evidence="11">Belongs to the shikimate dehydrogenase family.</text>
</comment>
<evidence type="ECO:0000256" key="2">
    <source>
        <dbReference type="ARBA" id="ARBA00004871"/>
    </source>
</evidence>
<comment type="similarity">
    <text evidence="10">Belongs to the shikimate kinase family.</text>
</comment>
<dbReference type="GO" id="GO:0009423">
    <property type="term" value="P:chorismate biosynthetic process"/>
    <property type="evidence" value="ECO:0007669"/>
    <property type="project" value="UniProtKB-UniRule"/>
</dbReference>
<dbReference type="GO" id="GO:0004764">
    <property type="term" value="F:shikimate 3-dehydrogenase (NADP+) activity"/>
    <property type="evidence" value="ECO:0007669"/>
    <property type="project" value="UniProtKB-UniRule"/>
</dbReference>
<dbReference type="GO" id="GO:0004765">
    <property type="term" value="F:shikimate kinase activity"/>
    <property type="evidence" value="ECO:0007669"/>
    <property type="project" value="UniProtKB-UniRule"/>
</dbReference>
<feature type="binding site" evidence="11">
    <location>
        <position position="92"/>
    </location>
    <ligand>
        <name>shikimate</name>
        <dbReference type="ChEBI" id="CHEBI:36208"/>
    </ligand>
</feature>
<dbReference type="SUPFAM" id="SSF53223">
    <property type="entry name" value="Aminoacid dehydrogenase-like, N-terminal domain"/>
    <property type="match status" value="1"/>
</dbReference>
<comment type="subunit">
    <text evidence="11">Homodimer.</text>
</comment>
<evidence type="ECO:0000313" key="14">
    <source>
        <dbReference type="Proteomes" id="UP000184342"/>
    </source>
</evidence>
<feature type="binding site" evidence="10">
    <location>
        <position position="440"/>
    </location>
    <ligand>
        <name>substrate</name>
    </ligand>
</feature>
<evidence type="ECO:0000256" key="8">
    <source>
        <dbReference type="ARBA" id="ARBA00023141"/>
    </source>
</evidence>
<proteinExistence type="inferred from homology"/>
<feature type="binding site" evidence="10">
    <location>
        <position position="332"/>
    </location>
    <ligand>
        <name>substrate</name>
    </ligand>
</feature>